<comment type="caution">
    <text evidence="9">The sequence shown here is derived from an EMBL/GenBank/DDBJ whole genome shotgun (WGS) entry which is preliminary data.</text>
</comment>
<feature type="compositionally biased region" description="Polar residues" evidence="7">
    <location>
        <begin position="225"/>
        <end position="240"/>
    </location>
</feature>
<dbReference type="PANTHER" id="PTHR13254">
    <property type="entry name" value="GOLGI AUTOANTIGEN, GOLGIN SUBFAMILY A, 7"/>
    <property type="match status" value="1"/>
</dbReference>
<protein>
    <recommendedName>
        <fullName evidence="4">Ras modification protein ERF4</fullName>
    </recommendedName>
</protein>
<feature type="region of interest" description="Disordered" evidence="7">
    <location>
        <begin position="1"/>
        <end position="158"/>
    </location>
</feature>
<feature type="compositionally biased region" description="Basic and acidic residues" evidence="7">
    <location>
        <begin position="133"/>
        <end position="145"/>
    </location>
</feature>
<keyword evidence="6" id="KW-0472">Membrane</keyword>
<dbReference type="PANTHER" id="PTHR13254:SF0">
    <property type="entry name" value="GOLGIN SUBFAMILY A MEMBER 7_ERF4 DOMAIN-CONTAINING PROTEIN"/>
    <property type="match status" value="1"/>
</dbReference>
<evidence type="ECO:0000313" key="9">
    <source>
        <dbReference type="EMBL" id="KAK7468465.1"/>
    </source>
</evidence>
<feature type="compositionally biased region" description="Basic and acidic residues" evidence="7">
    <location>
        <begin position="88"/>
        <end position="102"/>
    </location>
</feature>
<evidence type="ECO:0000256" key="2">
    <source>
        <dbReference type="ARBA" id="ARBA00007732"/>
    </source>
</evidence>
<keyword evidence="10" id="KW-1185">Reference proteome</keyword>
<evidence type="ECO:0000256" key="7">
    <source>
        <dbReference type="SAM" id="MobiDB-lite"/>
    </source>
</evidence>
<feature type="domain" description="Golgin subfamily A member 7/ERF4" evidence="8">
    <location>
        <begin position="280"/>
        <end position="391"/>
    </location>
</feature>
<evidence type="ECO:0000256" key="3">
    <source>
        <dbReference type="ARBA" id="ARBA00011396"/>
    </source>
</evidence>
<organism evidence="9 10">
    <name type="scientific">Marasmiellus scandens</name>
    <dbReference type="NCBI Taxonomy" id="2682957"/>
    <lineage>
        <taxon>Eukaryota</taxon>
        <taxon>Fungi</taxon>
        <taxon>Dikarya</taxon>
        <taxon>Basidiomycota</taxon>
        <taxon>Agaricomycotina</taxon>
        <taxon>Agaricomycetes</taxon>
        <taxon>Agaricomycetidae</taxon>
        <taxon>Agaricales</taxon>
        <taxon>Marasmiineae</taxon>
        <taxon>Omphalotaceae</taxon>
        <taxon>Marasmiellus</taxon>
    </lineage>
</organism>
<evidence type="ECO:0000313" key="10">
    <source>
        <dbReference type="Proteomes" id="UP001498398"/>
    </source>
</evidence>
<evidence type="ECO:0000256" key="4">
    <source>
        <dbReference type="ARBA" id="ARBA00018463"/>
    </source>
</evidence>
<dbReference type="Proteomes" id="UP001498398">
    <property type="component" value="Unassembled WGS sequence"/>
</dbReference>
<evidence type="ECO:0000256" key="5">
    <source>
        <dbReference type="ARBA" id="ARBA00022824"/>
    </source>
</evidence>
<dbReference type="InterPro" id="IPR051371">
    <property type="entry name" value="Ras_palmitoyltransferase"/>
</dbReference>
<keyword evidence="5" id="KW-0256">Endoplasmic reticulum</keyword>
<feature type="compositionally biased region" description="Pro residues" evidence="7">
    <location>
        <begin position="47"/>
        <end position="56"/>
    </location>
</feature>
<gene>
    <name evidence="9" type="ORF">VKT23_002975</name>
</gene>
<accession>A0ABR1JWI9</accession>
<proteinExistence type="inferred from homology"/>
<feature type="region of interest" description="Disordered" evidence="7">
    <location>
        <begin position="198"/>
        <end position="240"/>
    </location>
</feature>
<dbReference type="EMBL" id="JBANRG010000003">
    <property type="protein sequence ID" value="KAK7468465.1"/>
    <property type="molecule type" value="Genomic_DNA"/>
</dbReference>
<comment type="subcellular location">
    <subcellularLocation>
        <location evidence="1">Endoplasmic reticulum membrane</location>
        <topology evidence="1">Peripheral membrane protein</topology>
    </subcellularLocation>
</comment>
<comment type="subunit">
    <text evidence="3">Interacts with ERF2.</text>
</comment>
<feature type="compositionally biased region" description="Low complexity" evidence="7">
    <location>
        <begin position="1"/>
        <end position="16"/>
    </location>
</feature>
<name>A0ABR1JWI9_9AGAR</name>
<comment type="similarity">
    <text evidence="2">Belongs to the ERF4 family.</text>
</comment>
<evidence type="ECO:0000256" key="6">
    <source>
        <dbReference type="ARBA" id="ARBA00023136"/>
    </source>
</evidence>
<reference evidence="9 10" key="1">
    <citation type="submission" date="2024-01" db="EMBL/GenBank/DDBJ databases">
        <title>A draft genome for the cacao thread blight pathogen Marasmiellus scandens.</title>
        <authorList>
            <person name="Baruah I.K."/>
            <person name="Leung J."/>
            <person name="Bukari Y."/>
            <person name="Amoako-Attah I."/>
            <person name="Meinhardt L.W."/>
            <person name="Bailey B.A."/>
            <person name="Cohen S.P."/>
        </authorList>
    </citation>
    <scope>NUCLEOTIDE SEQUENCE [LARGE SCALE GENOMIC DNA]</scope>
    <source>
        <strain evidence="9 10">GH-19</strain>
    </source>
</reference>
<dbReference type="Pfam" id="PF10256">
    <property type="entry name" value="Erf4"/>
    <property type="match status" value="1"/>
</dbReference>
<dbReference type="InterPro" id="IPR019383">
    <property type="entry name" value="Golgin_A_7/ERF4"/>
</dbReference>
<evidence type="ECO:0000259" key="8">
    <source>
        <dbReference type="Pfam" id="PF10256"/>
    </source>
</evidence>
<sequence>MTSNSLSLNTSTLSGDTDTRGIINTINGVAPPSTPSKDFDSISHPTEPAPPTPQTPLPSSETYSSSFKPNHILSSEMETEGATVGSSREGEGSASENKKPEVRVSVQDFPPSPPLTRTNTQEDTGAMTGLDISDQRPDEDWHPLKNEGSQTQHNLDLDSDEIPRAIVLDEGDSVVDSNGRVITPVEDLGRPRRGSHLHIEIKQSSPQPWDLVDPPSSRSEKNRNPYGTASSHRFSTLQDSARNRSLIPKSSYYFGPPGPNTAYGTPPVGQIGVHHPREVLRVERDYTGGELIQFAPIYPIELDGRITPTQFLESINAINELLISAHSMRHTFFDNVLAVFTLQLSRLLLRSHYEKEMKRLEQLFEDLNVEVFNPAGLNLLWPRKVAFLFLEIEYY</sequence>
<evidence type="ECO:0000256" key="1">
    <source>
        <dbReference type="ARBA" id="ARBA00004406"/>
    </source>
</evidence>